<dbReference type="GO" id="GO:0005737">
    <property type="term" value="C:cytoplasm"/>
    <property type="evidence" value="ECO:0007669"/>
    <property type="project" value="UniProtKB-SubCell"/>
</dbReference>
<comment type="similarity">
    <text evidence="3">Belongs to the snRNP SmB/SmN family.</text>
</comment>
<dbReference type="InterPro" id="IPR010920">
    <property type="entry name" value="LSM_dom_sf"/>
</dbReference>
<dbReference type="OrthoDB" id="2020720at2759"/>
<feature type="compositionally biased region" description="Low complexity" evidence="11">
    <location>
        <begin position="138"/>
        <end position="152"/>
    </location>
</feature>
<sequence length="219" mass="22817">MSLQRTSKLLSYVNYRMRVTVVDGRQIVGRFMAYDRHMNLVLGDAEEFRKLPPKKGKGEEEREERRVLGLILLRGEEVISLTIEGPPPQEDTRGSKSQVAPAGPGAGRAAGRGMPVAAPGHAPAGLAGPAPGVGGPAPGAMMPRPQMMAPPTMMRPPGMPPPGMPPPGMRPGMPGGPPMGFAPPPMGFPPRPGMPPPGMPPPGGAPPFPGPRPGMPPPQ</sequence>
<evidence type="ECO:0000256" key="5">
    <source>
        <dbReference type="ARBA" id="ARBA00022664"/>
    </source>
</evidence>
<dbReference type="GO" id="GO:0003723">
    <property type="term" value="F:RNA binding"/>
    <property type="evidence" value="ECO:0007669"/>
    <property type="project" value="UniProtKB-KW"/>
</dbReference>
<dbReference type="SUPFAM" id="SSF50182">
    <property type="entry name" value="Sm-like ribonucleoproteins"/>
    <property type="match status" value="1"/>
</dbReference>
<dbReference type="PROSITE" id="PS52002">
    <property type="entry name" value="SM"/>
    <property type="match status" value="1"/>
</dbReference>
<keyword evidence="6" id="KW-0694">RNA-binding</keyword>
<proteinExistence type="inferred from homology"/>
<dbReference type="GO" id="GO:0005685">
    <property type="term" value="C:U1 snRNP"/>
    <property type="evidence" value="ECO:0007669"/>
    <property type="project" value="TreeGrafter"/>
</dbReference>
<accession>A0A2V0NM28</accession>
<dbReference type="Proteomes" id="UP000247498">
    <property type="component" value="Unassembled WGS sequence"/>
</dbReference>
<dbReference type="InterPro" id="IPR047575">
    <property type="entry name" value="Sm"/>
</dbReference>
<feature type="compositionally biased region" description="Pro residues" evidence="11">
    <location>
        <begin position="153"/>
        <end position="219"/>
    </location>
</feature>
<keyword evidence="8" id="KW-0539">Nucleus</keyword>
<dbReference type="InterPro" id="IPR050914">
    <property type="entry name" value="snRNP_SmB/NAA38-like"/>
</dbReference>
<dbReference type="GO" id="GO:0000398">
    <property type="term" value="P:mRNA splicing, via spliceosome"/>
    <property type="evidence" value="ECO:0007669"/>
    <property type="project" value="TreeGrafter"/>
</dbReference>
<dbReference type="InterPro" id="IPR001163">
    <property type="entry name" value="Sm_dom_euk/arc"/>
</dbReference>
<dbReference type="AlphaFoldDB" id="A0A2V0NM28"/>
<dbReference type="GO" id="GO:0071013">
    <property type="term" value="C:catalytic step 2 spliceosome"/>
    <property type="evidence" value="ECO:0007669"/>
    <property type="project" value="TreeGrafter"/>
</dbReference>
<feature type="region of interest" description="Disordered" evidence="11">
    <location>
        <begin position="81"/>
        <end position="219"/>
    </location>
</feature>
<protein>
    <recommendedName>
        <fullName evidence="10">Sm protein B</fullName>
    </recommendedName>
</protein>
<evidence type="ECO:0000256" key="8">
    <source>
        <dbReference type="ARBA" id="ARBA00023242"/>
    </source>
</evidence>
<feature type="domain" description="Sm" evidence="12">
    <location>
        <begin position="4"/>
        <end position="87"/>
    </location>
</feature>
<feature type="compositionally biased region" description="Low complexity" evidence="11">
    <location>
        <begin position="111"/>
        <end position="130"/>
    </location>
</feature>
<evidence type="ECO:0000313" key="14">
    <source>
        <dbReference type="Proteomes" id="UP000247498"/>
    </source>
</evidence>
<gene>
    <name evidence="13" type="ORF">Rsub_01217</name>
</gene>
<evidence type="ECO:0000256" key="4">
    <source>
        <dbReference type="ARBA" id="ARBA00022490"/>
    </source>
</evidence>
<dbReference type="InParanoid" id="A0A2V0NM28"/>
<dbReference type="STRING" id="307507.A0A2V0NM28"/>
<dbReference type="GO" id="GO:0070990">
    <property type="term" value="F:snRNP binding"/>
    <property type="evidence" value="ECO:0007669"/>
    <property type="project" value="TreeGrafter"/>
</dbReference>
<dbReference type="Gene3D" id="2.30.30.100">
    <property type="match status" value="1"/>
</dbReference>
<dbReference type="CDD" id="cd01717">
    <property type="entry name" value="Sm_B"/>
    <property type="match status" value="1"/>
</dbReference>
<evidence type="ECO:0000259" key="12">
    <source>
        <dbReference type="PROSITE" id="PS52002"/>
    </source>
</evidence>
<dbReference type="EMBL" id="BDRX01000005">
    <property type="protein sequence ID" value="GBF88504.1"/>
    <property type="molecule type" value="Genomic_DNA"/>
</dbReference>
<keyword evidence="7" id="KW-0508">mRNA splicing</keyword>
<evidence type="ECO:0000256" key="11">
    <source>
        <dbReference type="SAM" id="MobiDB-lite"/>
    </source>
</evidence>
<dbReference type="GO" id="GO:0005687">
    <property type="term" value="C:U4 snRNP"/>
    <property type="evidence" value="ECO:0007669"/>
    <property type="project" value="TreeGrafter"/>
</dbReference>
<dbReference type="Pfam" id="PF01423">
    <property type="entry name" value="LSM"/>
    <property type="match status" value="1"/>
</dbReference>
<evidence type="ECO:0000256" key="10">
    <source>
        <dbReference type="ARBA" id="ARBA00041355"/>
    </source>
</evidence>
<evidence type="ECO:0000256" key="7">
    <source>
        <dbReference type="ARBA" id="ARBA00023187"/>
    </source>
</evidence>
<dbReference type="FunCoup" id="A0A2V0NM28">
    <property type="interactions" value="1518"/>
</dbReference>
<comment type="caution">
    <text evidence="13">The sequence shown here is derived from an EMBL/GenBank/DDBJ whole genome shotgun (WGS) entry which is preliminary data.</text>
</comment>
<dbReference type="PANTHER" id="PTHR10701">
    <property type="entry name" value="SMALL NUCLEAR RIBONUCLEOPROTEIN-ASSOCIATED PROTEIN B AND N"/>
    <property type="match status" value="1"/>
</dbReference>
<evidence type="ECO:0000313" key="13">
    <source>
        <dbReference type="EMBL" id="GBF88504.1"/>
    </source>
</evidence>
<dbReference type="GO" id="GO:0071004">
    <property type="term" value="C:U2-type prespliceosome"/>
    <property type="evidence" value="ECO:0007669"/>
    <property type="project" value="TreeGrafter"/>
</dbReference>
<evidence type="ECO:0000256" key="6">
    <source>
        <dbReference type="ARBA" id="ARBA00022884"/>
    </source>
</evidence>
<dbReference type="GO" id="GO:0005686">
    <property type="term" value="C:U2 snRNP"/>
    <property type="evidence" value="ECO:0007669"/>
    <property type="project" value="TreeGrafter"/>
</dbReference>
<dbReference type="GO" id="GO:0046540">
    <property type="term" value="C:U4/U6 x U5 tri-snRNP complex"/>
    <property type="evidence" value="ECO:0007669"/>
    <property type="project" value="TreeGrafter"/>
</dbReference>
<organism evidence="13 14">
    <name type="scientific">Raphidocelis subcapitata</name>
    <dbReference type="NCBI Taxonomy" id="307507"/>
    <lineage>
        <taxon>Eukaryota</taxon>
        <taxon>Viridiplantae</taxon>
        <taxon>Chlorophyta</taxon>
        <taxon>core chlorophytes</taxon>
        <taxon>Chlorophyceae</taxon>
        <taxon>CS clade</taxon>
        <taxon>Sphaeropleales</taxon>
        <taxon>Selenastraceae</taxon>
        <taxon>Raphidocelis</taxon>
    </lineage>
</organism>
<keyword evidence="14" id="KW-1185">Reference proteome</keyword>
<name>A0A2V0NM28_9CHLO</name>
<dbReference type="PANTHER" id="PTHR10701:SF0">
    <property type="entry name" value="SMALL NUCLEAR RIBONUCLEOPROTEIN-ASSOCIATED PROTEIN B"/>
    <property type="match status" value="1"/>
</dbReference>
<reference evidence="13 14" key="1">
    <citation type="journal article" date="2018" name="Sci. Rep.">
        <title>Raphidocelis subcapitata (=Pseudokirchneriella subcapitata) provides an insight into genome evolution and environmental adaptations in the Sphaeropleales.</title>
        <authorList>
            <person name="Suzuki S."/>
            <person name="Yamaguchi H."/>
            <person name="Nakajima N."/>
            <person name="Kawachi M."/>
        </authorList>
    </citation>
    <scope>NUCLEOTIDE SEQUENCE [LARGE SCALE GENOMIC DNA]</scope>
    <source>
        <strain evidence="13 14">NIES-35</strain>
    </source>
</reference>
<keyword evidence="5" id="KW-0507">mRNA processing</keyword>
<keyword evidence="9" id="KW-0687">Ribonucleoprotein</keyword>
<dbReference type="SMART" id="SM00651">
    <property type="entry name" value="Sm"/>
    <property type="match status" value="1"/>
</dbReference>
<evidence type="ECO:0000256" key="1">
    <source>
        <dbReference type="ARBA" id="ARBA00004123"/>
    </source>
</evidence>
<evidence type="ECO:0000256" key="2">
    <source>
        <dbReference type="ARBA" id="ARBA00004496"/>
    </source>
</evidence>
<comment type="subcellular location">
    <subcellularLocation>
        <location evidence="2">Cytoplasm</location>
    </subcellularLocation>
    <subcellularLocation>
        <location evidence="1">Nucleus</location>
    </subcellularLocation>
</comment>
<evidence type="ECO:0000256" key="9">
    <source>
        <dbReference type="ARBA" id="ARBA00023274"/>
    </source>
</evidence>
<dbReference type="GO" id="GO:0005682">
    <property type="term" value="C:U5 snRNP"/>
    <property type="evidence" value="ECO:0007669"/>
    <property type="project" value="TreeGrafter"/>
</dbReference>
<keyword evidence="4" id="KW-0963">Cytoplasm</keyword>
<evidence type="ECO:0000256" key="3">
    <source>
        <dbReference type="ARBA" id="ARBA00009123"/>
    </source>
</evidence>